<evidence type="ECO:0000313" key="1">
    <source>
        <dbReference type="EMBL" id="MFC7199506.1"/>
    </source>
</evidence>
<dbReference type="Proteomes" id="UP001596447">
    <property type="component" value="Unassembled WGS sequence"/>
</dbReference>
<protein>
    <submittedName>
        <fullName evidence="1">Uncharacterized protein</fullName>
    </submittedName>
</protein>
<sequence>MDIGLDSNFDISLDHRNDVPLVRGRAEFEQRLAIRLTSYYTELVGENADVNIAALLKLEASRVADEEDSIDNVQSIIISPDPDAPNTVEVRVVYATGEDFLTTLSE</sequence>
<dbReference type="RefSeq" id="WP_279529436.1">
    <property type="nucleotide sequence ID" value="NZ_CP122312.1"/>
</dbReference>
<evidence type="ECO:0000313" key="2">
    <source>
        <dbReference type="Proteomes" id="UP001596447"/>
    </source>
</evidence>
<comment type="caution">
    <text evidence="1">The sequence shown here is derived from an EMBL/GenBank/DDBJ whole genome shotgun (WGS) entry which is preliminary data.</text>
</comment>
<organism evidence="1 2">
    <name type="scientific">Halospeciosus flavus</name>
    <dbReference type="NCBI Taxonomy" id="3032283"/>
    <lineage>
        <taxon>Archaea</taxon>
        <taxon>Methanobacteriati</taxon>
        <taxon>Methanobacteriota</taxon>
        <taxon>Stenosarchaea group</taxon>
        <taxon>Halobacteria</taxon>
        <taxon>Halobacteriales</taxon>
        <taxon>Halobacteriaceae</taxon>
        <taxon>Halospeciosus</taxon>
    </lineage>
</organism>
<name>A0ABD5Z2U3_9EURY</name>
<proteinExistence type="predicted"/>
<reference evidence="1 2" key="1">
    <citation type="journal article" date="2019" name="Int. J. Syst. Evol. Microbiol.">
        <title>The Global Catalogue of Microorganisms (GCM) 10K type strain sequencing project: providing services to taxonomists for standard genome sequencing and annotation.</title>
        <authorList>
            <consortium name="The Broad Institute Genomics Platform"/>
            <consortium name="The Broad Institute Genome Sequencing Center for Infectious Disease"/>
            <person name="Wu L."/>
            <person name="Ma J."/>
        </authorList>
    </citation>
    <scope>NUCLEOTIDE SEQUENCE [LARGE SCALE GENOMIC DNA]</scope>
    <source>
        <strain evidence="1 2">XZGYJ-43</strain>
    </source>
</reference>
<accession>A0ABD5Z2U3</accession>
<gene>
    <name evidence="1" type="ORF">ACFQJ9_08790</name>
</gene>
<dbReference type="EMBL" id="JBHTAR010000011">
    <property type="protein sequence ID" value="MFC7199506.1"/>
    <property type="molecule type" value="Genomic_DNA"/>
</dbReference>
<keyword evidence="2" id="KW-1185">Reference proteome</keyword>
<dbReference type="AlphaFoldDB" id="A0ABD5Z2U3"/>